<dbReference type="PaxDb" id="4113-PGSC0003DMT400046420"/>
<dbReference type="Pfam" id="PF02458">
    <property type="entry name" value="Transferase"/>
    <property type="match status" value="1"/>
</dbReference>
<dbReference type="InParanoid" id="M1BJ27"/>
<dbReference type="SMR" id="M1BJ27"/>
<dbReference type="InterPro" id="IPR023213">
    <property type="entry name" value="CAT-like_dom_sf"/>
</dbReference>
<dbReference type="GeneID" id="102585820"/>
<dbReference type="GO" id="GO:0016746">
    <property type="term" value="F:acyltransferase activity"/>
    <property type="evidence" value="ECO:0007669"/>
    <property type="project" value="UniProtKB-KW"/>
</dbReference>
<evidence type="ECO:0000256" key="1">
    <source>
        <dbReference type="ARBA" id="ARBA00009861"/>
    </source>
</evidence>
<dbReference type="STRING" id="4113.M1BJ27"/>
<accession>M1BJ27</accession>
<dbReference type="HOGENOM" id="CLU_014546_0_2_1"/>
<organism evidence="4 5">
    <name type="scientific">Solanum tuberosum</name>
    <name type="common">Potato</name>
    <dbReference type="NCBI Taxonomy" id="4113"/>
    <lineage>
        <taxon>Eukaryota</taxon>
        <taxon>Viridiplantae</taxon>
        <taxon>Streptophyta</taxon>
        <taxon>Embryophyta</taxon>
        <taxon>Tracheophyta</taxon>
        <taxon>Spermatophyta</taxon>
        <taxon>Magnoliopsida</taxon>
        <taxon>eudicotyledons</taxon>
        <taxon>Gunneridae</taxon>
        <taxon>Pentapetalae</taxon>
        <taxon>asterids</taxon>
        <taxon>lamiids</taxon>
        <taxon>Solanales</taxon>
        <taxon>Solanaceae</taxon>
        <taxon>Solanoideae</taxon>
        <taxon>Solaneae</taxon>
        <taxon>Solanum</taxon>
    </lineage>
</organism>
<evidence type="ECO:0000256" key="3">
    <source>
        <dbReference type="ARBA" id="ARBA00023315"/>
    </source>
</evidence>
<keyword evidence="5" id="KW-1185">Reference proteome</keyword>
<proteinExistence type="inferred from homology"/>
<reference evidence="5" key="1">
    <citation type="journal article" date="2011" name="Nature">
        <title>Genome sequence and analysis of the tuber crop potato.</title>
        <authorList>
            <consortium name="The Potato Genome Sequencing Consortium"/>
        </authorList>
    </citation>
    <scope>NUCLEOTIDE SEQUENCE [LARGE SCALE GENOMIC DNA]</scope>
    <source>
        <strain evidence="5">cv. DM1-3 516 R44</strain>
    </source>
</reference>
<name>M1BJ27_SOLTU</name>
<dbReference type="PANTHER" id="PTHR31623:SF74">
    <property type="entry name" value="ANTHOCYANIN ACYLTRANSFERASE"/>
    <property type="match status" value="1"/>
</dbReference>
<dbReference type="KEGG" id="sot:102585820"/>
<evidence type="ECO:0000313" key="4">
    <source>
        <dbReference type="EnsemblPlants" id="PGSC0003DMT400046420"/>
    </source>
</evidence>
<dbReference type="Gramene" id="PGSC0003DMT400046420">
    <property type="protein sequence ID" value="PGSC0003DMT400046420"/>
    <property type="gene ID" value="PGSC0003DMG400018013"/>
</dbReference>
<keyword evidence="3" id="KW-0012">Acyltransferase</keyword>
<keyword evidence="2" id="KW-0808">Transferase</keyword>
<reference evidence="4" key="2">
    <citation type="submission" date="2015-06" db="UniProtKB">
        <authorList>
            <consortium name="EnsemblPlants"/>
        </authorList>
    </citation>
    <scope>IDENTIFICATION</scope>
    <source>
        <strain evidence="4">DM1-3 516 R44</strain>
    </source>
</reference>
<comment type="similarity">
    <text evidence="1">Belongs to the plant acyltransferase family.</text>
</comment>
<dbReference type="Proteomes" id="UP000011115">
    <property type="component" value="Unassembled WGS sequence"/>
</dbReference>
<dbReference type="PANTHER" id="PTHR31623">
    <property type="entry name" value="F21J9.9"/>
    <property type="match status" value="1"/>
</dbReference>
<protein>
    <submittedName>
        <fullName evidence="4">Anthocyanin acyltransferase</fullName>
    </submittedName>
</protein>
<evidence type="ECO:0000256" key="2">
    <source>
        <dbReference type="ARBA" id="ARBA00022679"/>
    </source>
</evidence>
<dbReference type="eggNOG" id="ENOG502RGDR">
    <property type="taxonomic scope" value="Eukaryota"/>
</dbReference>
<dbReference type="AlphaFoldDB" id="M1BJ27"/>
<dbReference type="OrthoDB" id="1286446at2759"/>
<sequence length="453" mass="51891">MESKVLTKINILSKNLIRPFPTSNHDNDVDHPKNYKLSFFDQFALQMHVPCVLFYPIKYSTFTKISIIHERLEQSLSKLLAHVYPASGRFASDGQSINCHDEGVLYIKAKVDSQFCDFLKDAQKDIDLALNFCPKIDRSVSNLSITPLVVVQVTEFACGTGLALSLSTEHAVIDGFTALKFIYEWSKVSKMGINFHSDTINCFTFDDFDTIFPPTTDNHLLKRVKPPRDDHYHDFTQMVARRFVINQSAISKLRENVGVVYFKPSRVELVIAFLWRTLINISQHKNNGRLRPCLLSVPVNLRGKIEFPRYEKSFGNFAIEVPVKFIPGETRMELQDILLLIKDVIQKTNISFAKSNDDIYSLASKFHEEIQEWEENEQVDVCMASSLCRFPINEADFGWGNPCLLSFGLRRSDMFWLYDTPCGTGIIVQADLKEDYMDMFGCDKDVLSYACDE</sequence>
<dbReference type="RefSeq" id="XP_006367698.1">
    <property type="nucleotide sequence ID" value="XM_006367636.2"/>
</dbReference>
<dbReference type="EnsemblPlants" id="PGSC0003DMT400046420">
    <property type="protein sequence ID" value="PGSC0003DMT400046420"/>
    <property type="gene ID" value="PGSC0003DMG400018013"/>
</dbReference>
<gene>
    <name evidence="4" type="primary">LOC102585820</name>
</gene>
<evidence type="ECO:0000313" key="5">
    <source>
        <dbReference type="Proteomes" id="UP000011115"/>
    </source>
</evidence>
<dbReference type="Gene3D" id="3.30.559.10">
    <property type="entry name" value="Chloramphenicol acetyltransferase-like domain"/>
    <property type="match status" value="2"/>
</dbReference>